<dbReference type="GO" id="GO:0001961">
    <property type="term" value="P:positive regulation of cytokine-mediated signaling pathway"/>
    <property type="evidence" value="ECO:0007669"/>
    <property type="project" value="TreeGrafter"/>
</dbReference>
<dbReference type="PRINTS" id="PR01990">
    <property type="entry name" value="CD74ANTIGEN"/>
</dbReference>
<dbReference type="GO" id="GO:0060907">
    <property type="term" value="P:positive regulation of macrophage cytokine production"/>
    <property type="evidence" value="ECO:0007669"/>
    <property type="project" value="TreeGrafter"/>
</dbReference>
<feature type="disulfide bond" evidence="5 6">
    <location>
        <begin position="200"/>
        <end position="219"/>
    </location>
</feature>
<evidence type="ECO:0000256" key="4">
    <source>
        <dbReference type="ARBA" id="ARBA00023180"/>
    </source>
</evidence>
<feature type="region of interest" description="Disordered" evidence="7">
    <location>
        <begin position="1"/>
        <end position="24"/>
    </location>
</feature>
<organism evidence="10 11">
    <name type="scientific">Megalops atlanticus</name>
    <name type="common">Tarpon</name>
    <name type="synonym">Clupea gigantea</name>
    <dbReference type="NCBI Taxonomy" id="7932"/>
    <lineage>
        <taxon>Eukaryota</taxon>
        <taxon>Metazoa</taxon>
        <taxon>Chordata</taxon>
        <taxon>Craniata</taxon>
        <taxon>Vertebrata</taxon>
        <taxon>Euteleostomi</taxon>
        <taxon>Actinopterygii</taxon>
        <taxon>Neopterygii</taxon>
        <taxon>Teleostei</taxon>
        <taxon>Elopiformes</taxon>
        <taxon>Megalopidae</taxon>
        <taxon>Megalops</taxon>
    </lineage>
</organism>
<evidence type="ECO:0000256" key="8">
    <source>
        <dbReference type="SAM" id="Phobius"/>
    </source>
</evidence>
<keyword evidence="11" id="KW-1185">Reference proteome</keyword>
<keyword evidence="8" id="KW-1133">Transmembrane helix</keyword>
<evidence type="ECO:0000256" key="5">
    <source>
        <dbReference type="PIRSR" id="PIRSR001992-1"/>
    </source>
</evidence>
<dbReference type="InterPro" id="IPR000716">
    <property type="entry name" value="Thyroglobulin_1"/>
</dbReference>
<feature type="domain" description="Thyroglobulin type-1" evidence="9">
    <location>
        <begin position="197"/>
        <end position="258"/>
    </location>
</feature>
<dbReference type="Pfam" id="PF09307">
    <property type="entry name" value="MHC2-interact"/>
    <property type="match status" value="1"/>
</dbReference>
<dbReference type="GO" id="GO:0004896">
    <property type="term" value="F:cytokine receptor activity"/>
    <property type="evidence" value="ECO:0007669"/>
    <property type="project" value="TreeGrafter"/>
</dbReference>
<dbReference type="GO" id="GO:0009986">
    <property type="term" value="C:cell surface"/>
    <property type="evidence" value="ECO:0007669"/>
    <property type="project" value="TreeGrafter"/>
</dbReference>
<dbReference type="PANTHER" id="PTHR14093:SF17">
    <property type="entry name" value="HLA CLASS II HISTOCOMPATIBILITY ANTIGEN GAMMA CHAIN"/>
    <property type="match status" value="1"/>
</dbReference>
<dbReference type="InterPro" id="IPR022339">
    <property type="entry name" value="MHC_II-assoc_invar_chain"/>
</dbReference>
<dbReference type="Gene3D" id="4.10.800.10">
    <property type="entry name" value="Thyroglobulin type-1"/>
    <property type="match status" value="1"/>
</dbReference>
<dbReference type="PROSITE" id="PS00484">
    <property type="entry name" value="THYROGLOBULIN_1_1"/>
    <property type="match status" value="1"/>
</dbReference>
<dbReference type="Gene3D" id="1.10.870.10">
    <property type="entry name" value="MHC class II-associated invariant chain, trimerisation domain"/>
    <property type="match status" value="1"/>
</dbReference>
<dbReference type="Pfam" id="PF00086">
    <property type="entry name" value="Thyroglobulin_1"/>
    <property type="match status" value="1"/>
</dbReference>
<dbReference type="GO" id="GO:0002286">
    <property type="term" value="P:T cell activation involved in immune response"/>
    <property type="evidence" value="ECO:0007669"/>
    <property type="project" value="TreeGrafter"/>
</dbReference>
<dbReference type="Pfam" id="PF08831">
    <property type="entry name" value="MHCassoc_trimer"/>
    <property type="match status" value="1"/>
</dbReference>
<dbReference type="GO" id="GO:0005576">
    <property type="term" value="C:extracellular region"/>
    <property type="evidence" value="ECO:0007669"/>
    <property type="project" value="UniProtKB-SubCell"/>
</dbReference>
<dbReference type="InterPro" id="IPR015386">
    <property type="entry name" value="MHC_II-assoc_invar/CLIP_MHC-bd"/>
</dbReference>
<dbReference type="InterPro" id="IPR043530">
    <property type="entry name" value="CD74_antigen"/>
</dbReference>
<dbReference type="SMART" id="SM00211">
    <property type="entry name" value="TY"/>
    <property type="match status" value="1"/>
</dbReference>
<dbReference type="InterPro" id="IPR011988">
    <property type="entry name" value="MHC_II-assoc_invariant_trimer"/>
</dbReference>
<feature type="disulfide bond" evidence="5">
    <location>
        <begin position="239"/>
        <end position="258"/>
    </location>
</feature>
<dbReference type="InterPro" id="IPR036857">
    <property type="entry name" value="Thyroglobulin_1_sf"/>
</dbReference>
<dbReference type="GO" id="GO:0042289">
    <property type="term" value="F:MHC class II protein binding"/>
    <property type="evidence" value="ECO:0007669"/>
    <property type="project" value="InterPro"/>
</dbReference>
<dbReference type="GO" id="GO:0070374">
    <property type="term" value="P:positive regulation of ERK1 and ERK2 cascade"/>
    <property type="evidence" value="ECO:0007669"/>
    <property type="project" value="TreeGrafter"/>
</dbReference>
<evidence type="ECO:0000259" key="9">
    <source>
        <dbReference type="PROSITE" id="PS51162"/>
    </source>
</evidence>
<dbReference type="PIRSF" id="PIRSF001992">
    <property type="entry name" value="CD74_antigen"/>
    <property type="match status" value="1"/>
</dbReference>
<dbReference type="InterPro" id="IPR036613">
    <property type="entry name" value="MHCII_invariant_trimer_sf"/>
</dbReference>
<dbReference type="SUPFAM" id="SSF48305">
    <property type="entry name" value="Class II MHC-associated invariant chain ectoplasmic trimerization domain"/>
    <property type="match status" value="1"/>
</dbReference>
<dbReference type="GO" id="GO:0005737">
    <property type="term" value="C:cytoplasm"/>
    <property type="evidence" value="ECO:0007669"/>
    <property type="project" value="TreeGrafter"/>
</dbReference>
<keyword evidence="8" id="KW-0812">Transmembrane</keyword>
<dbReference type="OrthoDB" id="406800at2759"/>
<evidence type="ECO:0000256" key="2">
    <source>
        <dbReference type="ARBA" id="ARBA00022525"/>
    </source>
</evidence>
<accession>A0A9D3PRH6</accession>
<comment type="caution">
    <text evidence="10">The sequence shown here is derived from an EMBL/GenBank/DDBJ whole genome shotgun (WGS) entry which is preliminary data.</text>
</comment>
<feature type="transmembrane region" description="Helical" evidence="8">
    <location>
        <begin position="33"/>
        <end position="55"/>
    </location>
</feature>
<dbReference type="SUPFAM" id="SSF57610">
    <property type="entry name" value="Thyroglobulin type-1 domain"/>
    <property type="match status" value="1"/>
</dbReference>
<evidence type="ECO:0000313" key="10">
    <source>
        <dbReference type="EMBL" id="KAG7465179.1"/>
    </source>
</evidence>
<sequence length="282" mass="31321">MADQQDASLLGRTESQESVVRTPGRAPMSDAKIAGITLLFCLLLAGQGLTAYFVITQKSQISTLEQSTDRLKTQLTRRPSGSSAPKMLRMPMYNMPLLMDVSSEKKEIPMTKLENTVMVSLEKQVKDLLEDPQLPQFNETFLGNLKSLKGQMEDSEWKGFESWMHHWLVFQMAQQKHPAPTPVPGESTTPLGAYKLQTKCQLEAVGGGSVKPGFYRPQCDEQGNYLPMQCWHSTGYCWCVDKNGVQIPNTLVRGRPVCGGVPGADQMMAFPSLARMVAMKDD</sequence>
<dbReference type="PROSITE" id="PS51162">
    <property type="entry name" value="THYROGLOBULIN_1_2"/>
    <property type="match status" value="1"/>
</dbReference>
<dbReference type="GO" id="GO:1902166">
    <property type="term" value="P:negative regulation of intrinsic apoptotic signaling pathway in response to DNA damage by p53 class mediator"/>
    <property type="evidence" value="ECO:0007669"/>
    <property type="project" value="TreeGrafter"/>
</dbReference>
<dbReference type="GO" id="GO:0035718">
    <property type="term" value="F:macrophage migration inhibitory factor binding"/>
    <property type="evidence" value="ECO:0007669"/>
    <property type="project" value="InterPro"/>
</dbReference>
<dbReference type="GO" id="GO:0006886">
    <property type="term" value="P:intracellular protein transport"/>
    <property type="evidence" value="ECO:0007669"/>
    <property type="project" value="InterPro"/>
</dbReference>
<proteinExistence type="predicted"/>
<gene>
    <name evidence="10" type="ORF">MATL_G00173590</name>
</gene>
<comment type="caution">
    <text evidence="6">Lacks conserved residue(s) required for the propagation of feature annotation.</text>
</comment>
<evidence type="ECO:0000313" key="11">
    <source>
        <dbReference type="Proteomes" id="UP001046870"/>
    </source>
</evidence>
<dbReference type="AlphaFoldDB" id="A0A9D3PRH6"/>
<evidence type="ECO:0000256" key="6">
    <source>
        <dbReference type="PROSITE-ProRule" id="PRU00500"/>
    </source>
</evidence>
<comment type="subcellular location">
    <subcellularLocation>
        <location evidence="1">Secreted</location>
    </subcellularLocation>
</comment>
<dbReference type="InterPro" id="IPR052001">
    <property type="entry name" value="MHC-II_Gamma/Thyroglobulin"/>
</dbReference>
<dbReference type="GO" id="GO:0019882">
    <property type="term" value="P:antigen processing and presentation"/>
    <property type="evidence" value="ECO:0007669"/>
    <property type="project" value="InterPro"/>
</dbReference>
<keyword evidence="8" id="KW-0472">Membrane</keyword>
<dbReference type="PANTHER" id="PTHR14093">
    <property type="entry name" value="HLA CLASS II GAMMA CHAIN"/>
    <property type="match status" value="1"/>
</dbReference>
<evidence type="ECO:0000256" key="1">
    <source>
        <dbReference type="ARBA" id="ARBA00004613"/>
    </source>
</evidence>
<reference evidence="10" key="1">
    <citation type="submission" date="2021-01" db="EMBL/GenBank/DDBJ databases">
        <authorList>
            <person name="Zahm M."/>
            <person name="Roques C."/>
            <person name="Cabau C."/>
            <person name="Klopp C."/>
            <person name="Donnadieu C."/>
            <person name="Jouanno E."/>
            <person name="Lampietro C."/>
            <person name="Louis A."/>
            <person name="Herpin A."/>
            <person name="Echchiki A."/>
            <person name="Berthelot C."/>
            <person name="Parey E."/>
            <person name="Roest-Crollius H."/>
            <person name="Braasch I."/>
            <person name="Postlethwait J."/>
            <person name="Bobe J."/>
            <person name="Montfort J."/>
            <person name="Bouchez O."/>
            <person name="Begum T."/>
            <person name="Mejri S."/>
            <person name="Adams A."/>
            <person name="Chen W.-J."/>
            <person name="Guiguen Y."/>
        </authorList>
    </citation>
    <scope>NUCLEOTIDE SEQUENCE</scope>
    <source>
        <strain evidence="10">YG-15Mar2019-1</strain>
        <tissue evidence="10">Brain</tissue>
    </source>
</reference>
<dbReference type="Proteomes" id="UP001046870">
    <property type="component" value="Chromosome 14"/>
</dbReference>
<name>A0A9D3PRH6_MEGAT</name>
<keyword evidence="4" id="KW-0325">Glycoprotein</keyword>
<dbReference type="CDD" id="cd00191">
    <property type="entry name" value="TY"/>
    <property type="match status" value="1"/>
</dbReference>
<protein>
    <recommendedName>
        <fullName evidence="9">Thyroglobulin type-1 domain-containing protein</fullName>
    </recommendedName>
</protein>
<dbReference type="EMBL" id="JAFDVH010000014">
    <property type="protein sequence ID" value="KAG7465179.1"/>
    <property type="molecule type" value="Genomic_DNA"/>
</dbReference>
<keyword evidence="2" id="KW-0964">Secreted</keyword>
<dbReference type="GO" id="GO:0070206">
    <property type="term" value="P:protein trimerization"/>
    <property type="evidence" value="ECO:0007669"/>
    <property type="project" value="InterPro"/>
</dbReference>
<feature type="disulfide bond" evidence="5 6">
    <location>
        <begin position="230"/>
        <end position="237"/>
    </location>
</feature>
<evidence type="ECO:0000256" key="7">
    <source>
        <dbReference type="SAM" id="MobiDB-lite"/>
    </source>
</evidence>
<keyword evidence="3 5" id="KW-1015">Disulfide bond</keyword>
<dbReference type="GO" id="GO:0043518">
    <property type="term" value="P:negative regulation of DNA damage response, signal transduction by p53 class mediator"/>
    <property type="evidence" value="ECO:0007669"/>
    <property type="project" value="TreeGrafter"/>
</dbReference>
<evidence type="ECO:0000256" key="3">
    <source>
        <dbReference type="ARBA" id="ARBA00023157"/>
    </source>
</evidence>
<dbReference type="GO" id="GO:0016020">
    <property type="term" value="C:membrane"/>
    <property type="evidence" value="ECO:0007669"/>
    <property type="project" value="InterPro"/>
</dbReference>
<dbReference type="GO" id="GO:0002830">
    <property type="term" value="P:positive regulation of type 2 immune response"/>
    <property type="evidence" value="ECO:0007669"/>
    <property type="project" value="TreeGrafter"/>
</dbReference>